<dbReference type="OrthoDB" id="27594at2"/>
<dbReference type="EMBL" id="FNBC01000009">
    <property type="protein sequence ID" value="SDE75541.1"/>
    <property type="molecule type" value="Genomic_DNA"/>
</dbReference>
<sequence length="379" mass="41654">MRKPWLLGTLGLLVALLAGCGGQTGSTPLEGMPQAEDNLRMAVLPLAEESEALFSDLMPASLTPQAELTRAITVVQDTEGLSLIVSPKGWHPSQDPSSLTNRPLAITIRCTSDGHCRVWLGGLSGDEQQGYRMTWYGGKDGNGRRLSRSVTADVGWGGPYIQPPPDGFLYSWKRVNGMIFIWDLLMLNSPPFYLTHITAAFPSDLDGEALNGTLDTTPFAERLRQACCALPKPFEVEWPPAILLREDVAVAFLPYQNPKLREARSIEELVGEPLGIAYWRQADSGAKLTKADAARIMEVKLVREEPDWVLVATNLSNPADVVRFRVGEVGWCDGCFGQDPPPGRPIPRYLGIEDRLQAPPVLHLQVGPLELRGIEKKIR</sequence>
<accession>A0A1G7FI48</accession>
<evidence type="ECO:0000313" key="2">
    <source>
        <dbReference type="EMBL" id="SDE75541.1"/>
    </source>
</evidence>
<keyword evidence="3" id="KW-1185">Reference proteome</keyword>
<dbReference type="PROSITE" id="PS51257">
    <property type="entry name" value="PROKAR_LIPOPROTEIN"/>
    <property type="match status" value="1"/>
</dbReference>
<feature type="chain" id="PRO_5011449380" evidence="1">
    <location>
        <begin position="21"/>
        <end position="379"/>
    </location>
</feature>
<dbReference type="AlphaFoldDB" id="A0A1G7FI48"/>
<evidence type="ECO:0000313" key="3">
    <source>
        <dbReference type="Proteomes" id="UP000199446"/>
    </source>
</evidence>
<reference evidence="3" key="1">
    <citation type="submission" date="2016-10" db="EMBL/GenBank/DDBJ databases">
        <authorList>
            <person name="Varghese N."/>
            <person name="Submissions S."/>
        </authorList>
    </citation>
    <scope>NUCLEOTIDE SEQUENCE [LARGE SCALE GENOMIC DNA]</scope>
    <source>
        <strain evidence="3">CGMCC 1.6992</strain>
    </source>
</reference>
<proteinExistence type="predicted"/>
<evidence type="ECO:0000256" key="1">
    <source>
        <dbReference type="SAM" id="SignalP"/>
    </source>
</evidence>
<keyword evidence="1" id="KW-0732">Signal</keyword>
<dbReference type="STRING" id="482827.SAMN04488243_10926"/>
<organism evidence="2 3">
    <name type="scientific">Thermus arciformis</name>
    <dbReference type="NCBI Taxonomy" id="482827"/>
    <lineage>
        <taxon>Bacteria</taxon>
        <taxon>Thermotogati</taxon>
        <taxon>Deinococcota</taxon>
        <taxon>Deinococci</taxon>
        <taxon>Thermales</taxon>
        <taxon>Thermaceae</taxon>
        <taxon>Thermus</taxon>
    </lineage>
</organism>
<gene>
    <name evidence="2" type="ORF">SAMN04488243_10926</name>
</gene>
<dbReference type="Proteomes" id="UP000199446">
    <property type="component" value="Unassembled WGS sequence"/>
</dbReference>
<name>A0A1G7FI48_9DEIN</name>
<protein>
    <submittedName>
        <fullName evidence="2">Uncharacterized protein</fullName>
    </submittedName>
</protein>
<dbReference type="RefSeq" id="WP_093006383.1">
    <property type="nucleotide sequence ID" value="NZ_FNBC01000009.1"/>
</dbReference>
<feature type="signal peptide" evidence="1">
    <location>
        <begin position="1"/>
        <end position="20"/>
    </location>
</feature>